<protein>
    <submittedName>
        <fullName evidence="3">Two-component system, LytT family, sensor histidine kinase AlgZ</fullName>
    </submittedName>
</protein>
<keyword evidence="1" id="KW-0812">Transmembrane</keyword>
<dbReference type="Gene3D" id="3.30.565.10">
    <property type="entry name" value="Histidine kinase-like ATPase, C-terminal domain"/>
    <property type="match status" value="1"/>
</dbReference>
<evidence type="ECO:0000313" key="4">
    <source>
        <dbReference type="Proteomes" id="UP000199657"/>
    </source>
</evidence>
<sequence length="371" mass="40680">MQAIRRHGAGTGRLMTHMNSGFLPDFCNLRTVLAVVVIAELLVFVLVLAQPAGVDLWQALSLYSLYVQWVALGCTVLLCLLRNALNRLRPLTAGLLAWLLVMAVTALVAHLAWTLVLLESEGTRAGFMLRSLGLAAVVAAVALRYLYLQQDWRRRIEAASSAREQALQARIRPHFLFNSLNTIAEMIPSRPRQAETAVEDLADLFRASLESGEGLSTLDDELALARGYLNMEQLRLGDRLQVDWETDDLPGQLAIPPMTLQPLLENAVYHGIEPRRDGGRLVVSGRVRDGRLQVCVRNPLPPDGAVARGGFGIAQDNVRERLRLAYGGEGHLSVQQEDDCYSVCLTLPCDPGEAGAGQAERGKEHAHSDRG</sequence>
<dbReference type="EMBL" id="FOEG01000006">
    <property type="protein sequence ID" value="SEP01283.1"/>
    <property type="molecule type" value="Genomic_DNA"/>
</dbReference>
<keyword evidence="4" id="KW-1185">Reference proteome</keyword>
<keyword evidence="3" id="KW-0808">Transferase</keyword>
<feature type="transmembrane region" description="Helical" evidence="1">
    <location>
        <begin position="127"/>
        <end position="147"/>
    </location>
</feature>
<dbReference type="AlphaFoldDB" id="A0A1H8UEH3"/>
<dbReference type="Pfam" id="PF06580">
    <property type="entry name" value="His_kinase"/>
    <property type="match status" value="1"/>
</dbReference>
<evidence type="ECO:0000256" key="1">
    <source>
        <dbReference type="SAM" id="Phobius"/>
    </source>
</evidence>
<proteinExistence type="predicted"/>
<keyword evidence="1" id="KW-1133">Transmembrane helix</keyword>
<evidence type="ECO:0000259" key="2">
    <source>
        <dbReference type="Pfam" id="PF06580"/>
    </source>
</evidence>
<dbReference type="SUPFAM" id="SSF55874">
    <property type="entry name" value="ATPase domain of HSP90 chaperone/DNA topoisomerase II/histidine kinase"/>
    <property type="match status" value="1"/>
</dbReference>
<feature type="transmembrane region" description="Helical" evidence="1">
    <location>
        <begin position="93"/>
        <end position="115"/>
    </location>
</feature>
<gene>
    <name evidence="3" type="ORF">SAMN04488052_106122</name>
</gene>
<keyword evidence="3" id="KW-0418">Kinase</keyword>
<reference evidence="3 4" key="1">
    <citation type="submission" date="2016-10" db="EMBL/GenBank/DDBJ databases">
        <authorList>
            <person name="de Groot N.N."/>
        </authorList>
    </citation>
    <scope>NUCLEOTIDE SEQUENCE [LARGE SCALE GENOMIC DNA]</scope>
    <source>
        <strain evidence="3 4">CGMCC 1.6291</strain>
    </source>
</reference>
<accession>A0A1H8UEH3</accession>
<dbReference type="InterPro" id="IPR010559">
    <property type="entry name" value="Sig_transdc_His_kin_internal"/>
</dbReference>
<organism evidence="3 4">
    <name type="scientific">Aquisalimonas asiatica</name>
    <dbReference type="NCBI Taxonomy" id="406100"/>
    <lineage>
        <taxon>Bacteria</taxon>
        <taxon>Pseudomonadati</taxon>
        <taxon>Pseudomonadota</taxon>
        <taxon>Gammaproteobacteria</taxon>
        <taxon>Chromatiales</taxon>
        <taxon>Ectothiorhodospiraceae</taxon>
        <taxon>Aquisalimonas</taxon>
    </lineage>
</organism>
<dbReference type="Proteomes" id="UP000199657">
    <property type="component" value="Unassembled WGS sequence"/>
</dbReference>
<dbReference type="PANTHER" id="PTHR34220:SF7">
    <property type="entry name" value="SENSOR HISTIDINE KINASE YPDA"/>
    <property type="match status" value="1"/>
</dbReference>
<dbReference type="PANTHER" id="PTHR34220">
    <property type="entry name" value="SENSOR HISTIDINE KINASE YPDA"/>
    <property type="match status" value="1"/>
</dbReference>
<feature type="domain" description="Signal transduction histidine kinase internal region" evidence="2">
    <location>
        <begin position="164"/>
        <end position="240"/>
    </location>
</feature>
<feature type="transmembrane region" description="Helical" evidence="1">
    <location>
        <begin position="60"/>
        <end position="81"/>
    </location>
</feature>
<name>A0A1H8UEH3_9GAMM</name>
<dbReference type="InterPro" id="IPR050640">
    <property type="entry name" value="Bact_2-comp_sensor_kinase"/>
</dbReference>
<dbReference type="STRING" id="406100.SAMN04488052_106122"/>
<dbReference type="GO" id="GO:0000155">
    <property type="term" value="F:phosphorelay sensor kinase activity"/>
    <property type="evidence" value="ECO:0007669"/>
    <property type="project" value="InterPro"/>
</dbReference>
<keyword evidence="1" id="KW-0472">Membrane</keyword>
<evidence type="ECO:0000313" key="3">
    <source>
        <dbReference type="EMBL" id="SEP01283.1"/>
    </source>
</evidence>
<dbReference type="GO" id="GO:0016020">
    <property type="term" value="C:membrane"/>
    <property type="evidence" value="ECO:0007669"/>
    <property type="project" value="InterPro"/>
</dbReference>
<dbReference type="InterPro" id="IPR036890">
    <property type="entry name" value="HATPase_C_sf"/>
</dbReference>
<feature type="transmembrane region" description="Helical" evidence="1">
    <location>
        <begin position="27"/>
        <end position="48"/>
    </location>
</feature>